<evidence type="ECO:0000313" key="2">
    <source>
        <dbReference type="EMBL" id="KEQ67023.1"/>
    </source>
</evidence>
<dbReference type="Gene3D" id="3.50.50.60">
    <property type="entry name" value="FAD/NAD(P)-binding domain"/>
    <property type="match status" value="1"/>
</dbReference>
<protein>
    <submittedName>
        <fullName evidence="2">FAD dependent oxidoreductase</fullName>
    </submittedName>
</protein>
<dbReference type="EMBL" id="KL584824">
    <property type="protein sequence ID" value="KEQ67023.1"/>
    <property type="molecule type" value="Genomic_DNA"/>
</dbReference>
<dbReference type="Pfam" id="PF01266">
    <property type="entry name" value="DAO"/>
    <property type="match status" value="1"/>
</dbReference>
<evidence type="ECO:0000313" key="3">
    <source>
        <dbReference type="Proteomes" id="UP000030672"/>
    </source>
</evidence>
<dbReference type="InterPro" id="IPR036188">
    <property type="entry name" value="FAD/NAD-bd_sf"/>
</dbReference>
<dbReference type="GO" id="GO:0005829">
    <property type="term" value="C:cytosol"/>
    <property type="evidence" value="ECO:0007669"/>
    <property type="project" value="GOC"/>
</dbReference>
<reference evidence="2 3" key="1">
    <citation type="journal article" date="2014" name="BMC Genomics">
        <title>Genome sequencing of four Aureobasidium pullulans varieties: biotechnological potential, stress tolerance, and description of new species.</title>
        <authorList>
            <person name="Gostin Ar C."/>
            <person name="Ohm R.A."/>
            <person name="Kogej T."/>
            <person name="Sonjak S."/>
            <person name="Turk M."/>
            <person name="Zajc J."/>
            <person name="Zalar P."/>
            <person name="Grube M."/>
            <person name="Sun H."/>
            <person name="Han J."/>
            <person name="Sharma A."/>
            <person name="Chiniquy J."/>
            <person name="Ngan C.Y."/>
            <person name="Lipzen A."/>
            <person name="Barry K."/>
            <person name="Grigoriev I.V."/>
            <person name="Gunde-Cimerman N."/>
        </authorList>
    </citation>
    <scope>NUCLEOTIDE SEQUENCE [LARGE SCALE GENOMIC DNA]</scope>
    <source>
        <strain evidence="2 3">CBS 110374</strain>
    </source>
</reference>
<dbReference type="InterPro" id="IPR006076">
    <property type="entry name" value="FAD-dep_OxRdtase"/>
</dbReference>
<dbReference type="SUPFAM" id="SSF51905">
    <property type="entry name" value="FAD/NAD(P)-binding domain"/>
    <property type="match status" value="1"/>
</dbReference>
<keyword evidence="3" id="KW-1185">Reference proteome</keyword>
<gene>
    <name evidence="2" type="ORF">M437DRAFT_61477</name>
</gene>
<dbReference type="RefSeq" id="XP_040884046.1">
    <property type="nucleotide sequence ID" value="XM_041023941.1"/>
</dbReference>
<dbReference type="GeneID" id="63917314"/>
<feature type="domain" description="FAD dependent oxidoreductase" evidence="1">
    <location>
        <begin position="8"/>
        <end position="391"/>
    </location>
</feature>
<dbReference type="PANTHER" id="PTHR13847">
    <property type="entry name" value="SARCOSINE DEHYDROGENASE-RELATED"/>
    <property type="match status" value="1"/>
</dbReference>
<dbReference type="PANTHER" id="PTHR13847:SF185">
    <property type="entry name" value="FAD DEPENDENT OXIDOREDUCTASE SUPERFAMILY (AFU_ORTHOLOGUE AFUA_3G02360)"/>
    <property type="match status" value="1"/>
</dbReference>
<sequence length="407" mass="43382">MNSSDSTVILGAGIIGVSTAYYLSQSKPGSSIHLIESSPELFASASGKAGGFLAADWYGPASAPLGLLSFRLHKQLADEHDGARKWGYSRSTGASFAEGQDNMKEEDKEGEWLENGRSRAEVAGSHEFVEGEGPAWLTRRKGDGYDVISADETVAQVDPLRLSQFLLEECRKRGVQVHQPATPTSISTDDNDTMTALNVKQDDGSKTQIPCTSLLFACGAWTPKVFRSLFPSSPLKPPISPYAGHSIVVSSPHWTTSHEQNGCHAIFSSSSSGFSPELISRIGGEIYIAGLNDGSIPLPDLATEAKIEDSAIEELKKTAERMCGIPGQEVKVLREGLCFRPVTPRGEPILCQVEEKKLGGVKSSGGVFVAAGHGPWGISLSLGTGLVMSEMIRGVKTSCKVGRLGMQ</sequence>
<dbReference type="GO" id="GO:0042147">
    <property type="term" value="P:retrograde transport, endosome to Golgi"/>
    <property type="evidence" value="ECO:0007669"/>
    <property type="project" value="TreeGrafter"/>
</dbReference>
<dbReference type="Gene3D" id="3.30.9.10">
    <property type="entry name" value="D-Amino Acid Oxidase, subunit A, domain 2"/>
    <property type="match status" value="1"/>
</dbReference>
<accession>A0A074W2K0</accession>
<dbReference type="AlphaFoldDB" id="A0A074W2K0"/>
<name>A0A074W2K0_AURM1</name>
<proteinExistence type="predicted"/>
<dbReference type="STRING" id="1043003.A0A074W2K0"/>
<dbReference type="Proteomes" id="UP000030672">
    <property type="component" value="Unassembled WGS sequence"/>
</dbReference>
<evidence type="ECO:0000259" key="1">
    <source>
        <dbReference type="Pfam" id="PF01266"/>
    </source>
</evidence>
<dbReference type="GO" id="GO:0005770">
    <property type="term" value="C:late endosome"/>
    <property type="evidence" value="ECO:0007669"/>
    <property type="project" value="TreeGrafter"/>
</dbReference>
<organism evidence="2 3">
    <name type="scientific">Aureobasidium melanogenum (strain CBS 110374)</name>
    <name type="common">Aureobasidium pullulans var. melanogenum</name>
    <dbReference type="NCBI Taxonomy" id="1043003"/>
    <lineage>
        <taxon>Eukaryota</taxon>
        <taxon>Fungi</taxon>
        <taxon>Dikarya</taxon>
        <taxon>Ascomycota</taxon>
        <taxon>Pezizomycotina</taxon>
        <taxon>Dothideomycetes</taxon>
        <taxon>Dothideomycetidae</taxon>
        <taxon>Dothideales</taxon>
        <taxon>Saccotheciaceae</taxon>
        <taxon>Aureobasidium</taxon>
    </lineage>
</organism>
<dbReference type="HOGENOM" id="CLU_007884_14_1_1"/>